<dbReference type="AlphaFoldDB" id="A0A9D2SRA7"/>
<name>A0A9D2SRA7_9FIRM</name>
<feature type="region of interest" description="Disordered" evidence="1">
    <location>
        <begin position="407"/>
        <end position="432"/>
    </location>
</feature>
<dbReference type="EMBL" id="DWWS01000063">
    <property type="protein sequence ID" value="HJC25363.1"/>
    <property type="molecule type" value="Genomic_DNA"/>
</dbReference>
<reference evidence="2" key="2">
    <citation type="submission" date="2021-04" db="EMBL/GenBank/DDBJ databases">
        <authorList>
            <person name="Gilroy R."/>
        </authorList>
    </citation>
    <scope>NUCLEOTIDE SEQUENCE</scope>
    <source>
        <strain evidence="2">USAMLcec2-132</strain>
    </source>
</reference>
<reference evidence="2" key="1">
    <citation type="journal article" date="2021" name="PeerJ">
        <title>Extensive microbial diversity within the chicken gut microbiome revealed by metagenomics and culture.</title>
        <authorList>
            <person name="Gilroy R."/>
            <person name="Ravi A."/>
            <person name="Getino M."/>
            <person name="Pursley I."/>
            <person name="Horton D.L."/>
            <person name="Alikhan N.F."/>
            <person name="Baker D."/>
            <person name="Gharbi K."/>
            <person name="Hall N."/>
            <person name="Watson M."/>
            <person name="Adriaenssens E.M."/>
            <person name="Foster-Nyarko E."/>
            <person name="Jarju S."/>
            <person name="Secka A."/>
            <person name="Antonio M."/>
            <person name="Oren A."/>
            <person name="Chaudhuri R.R."/>
            <person name="La Ragione R."/>
            <person name="Hildebrand F."/>
            <person name="Pallen M.J."/>
        </authorList>
    </citation>
    <scope>NUCLEOTIDE SEQUENCE</scope>
    <source>
        <strain evidence="2">USAMLcec2-132</strain>
    </source>
</reference>
<dbReference type="SUPFAM" id="SSF69318">
    <property type="entry name" value="Integrin alpha N-terminal domain"/>
    <property type="match status" value="1"/>
</dbReference>
<organism evidence="2 3">
    <name type="scientific">Candidatus Eisenbergiella merdavium</name>
    <dbReference type="NCBI Taxonomy" id="2838551"/>
    <lineage>
        <taxon>Bacteria</taxon>
        <taxon>Bacillati</taxon>
        <taxon>Bacillota</taxon>
        <taxon>Clostridia</taxon>
        <taxon>Lachnospirales</taxon>
        <taxon>Lachnospiraceae</taxon>
        <taxon>Eisenbergiella</taxon>
    </lineage>
</organism>
<proteinExistence type="predicted"/>
<dbReference type="Proteomes" id="UP000823891">
    <property type="component" value="Unassembled WGS sequence"/>
</dbReference>
<protein>
    <submittedName>
        <fullName evidence="2">VCBS repeat-containing protein</fullName>
    </submittedName>
</protein>
<comment type="caution">
    <text evidence="2">The sequence shown here is derived from an EMBL/GenBank/DDBJ whole genome shotgun (WGS) entry which is preliminary data.</text>
</comment>
<sequence>MKRNQRMQSGWNKSGRNIKKLHQEKRSAGRLFSKSLFLLFCLLFFLCDVQAAAKDTGAEKSVTATAKADAAKDTEDWAEAYPAYQKRLAAVERTEDIGAQGFRLLEEQVFSVNLESFGEVTFLPALETEYDRFLLFLADGDGRIVFKTDQLETNQQVRGSLRQTTEGLAAVSFQDLNGDGLTDIVLITSCMADSCGGRKGYKTGDVLFQSRSGFYRDWRLSDKLNRFSMNKSVEFITSFVRDGYSTEFLYTAASLDELLEHGFQIIAEQCYWRDFEKLGRLLVVPGSYSMAEYEIFLIYLVNEQGLIVWSCQPMGEYDNLYALKGVTCRDIDGDGMKDIVVLARYSSEGAQGELVIESDYEIYYQRTGGFYADTEMKKRYRCSEEDTMEALVKEARACWGWQVQEEVGTNPGPRDQNAARGGQEGGRRWSGC</sequence>
<gene>
    <name evidence="2" type="ORF">H9761_16950</name>
</gene>
<dbReference type="InterPro" id="IPR028994">
    <property type="entry name" value="Integrin_alpha_N"/>
</dbReference>
<evidence type="ECO:0000256" key="1">
    <source>
        <dbReference type="SAM" id="MobiDB-lite"/>
    </source>
</evidence>
<accession>A0A9D2SRA7</accession>
<evidence type="ECO:0000313" key="2">
    <source>
        <dbReference type="EMBL" id="HJC25363.1"/>
    </source>
</evidence>
<evidence type="ECO:0000313" key="3">
    <source>
        <dbReference type="Proteomes" id="UP000823891"/>
    </source>
</evidence>